<accession>A0A8C6GXJ5</accession>
<reference evidence="2" key="2">
    <citation type="submission" date="2025-09" db="UniProtKB">
        <authorList>
            <consortium name="Ensembl"/>
        </authorList>
    </citation>
    <scope>IDENTIFICATION</scope>
</reference>
<evidence type="ECO:0000313" key="2">
    <source>
        <dbReference type="Ensembl" id="ENSMSIP00000012608.1"/>
    </source>
</evidence>
<dbReference type="Ensembl" id="ENSMSIT00000015994.1">
    <property type="protein sequence ID" value="ENSMSIP00000012608.1"/>
    <property type="gene ID" value="ENSMSIG00000010951.1"/>
</dbReference>
<feature type="region of interest" description="Disordered" evidence="1">
    <location>
        <begin position="77"/>
        <end position="161"/>
    </location>
</feature>
<reference evidence="2" key="1">
    <citation type="submission" date="2025-08" db="UniProtKB">
        <authorList>
            <consortium name="Ensembl"/>
        </authorList>
    </citation>
    <scope>IDENTIFICATION</scope>
</reference>
<proteinExistence type="predicted"/>
<feature type="compositionally biased region" description="Basic residues" evidence="1">
    <location>
        <begin position="87"/>
        <end position="96"/>
    </location>
</feature>
<dbReference type="AlphaFoldDB" id="A0A8C6GXJ5"/>
<dbReference type="Proteomes" id="UP000694415">
    <property type="component" value="Unplaced"/>
</dbReference>
<name>A0A8C6GXJ5_MUSSI</name>
<organism evidence="2 3">
    <name type="scientific">Mus spicilegus</name>
    <name type="common">Mound-building mouse</name>
    <dbReference type="NCBI Taxonomy" id="10103"/>
    <lineage>
        <taxon>Eukaryota</taxon>
        <taxon>Metazoa</taxon>
        <taxon>Chordata</taxon>
        <taxon>Craniata</taxon>
        <taxon>Vertebrata</taxon>
        <taxon>Euteleostomi</taxon>
        <taxon>Mammalia</taxon>
        <taxon>Eutheria</taxon>
        <taxon>Euarchontoglires</taxon>
        <taxon>Glires</taxon>
        <taxon>Rodentia</taxon>
        <taxon>Myomorpha</taxon>
        <taxon>Muroidea</taxon>
        <taxon>Muridae</taxon>
        <taxon>Murinae</taxon>
        <taxon>Mus</taxon>
        <taxon>Mus</taxon>
    </lineage>
</organism>
<sequence>QTRRRPLLSSGVSAPPAWTSGPGATWASRWAPALQISCRSSSGVLTPASVGGSLKARSLRKGCRDVELSLSPGRSLVFASGQPLLPKPRRLRAGRKSRLELDRSRQRGNLSGREPPLAEGLGDATGAQVTRGPCERSRSPRLRVRPGSQDLSKTHRWEPRL</sequence>
<protein>
    <submittedName>
        <fullName evidence="2">Predicted gene 9925</fullName>
    </submittedName>
</protein>
<keyword evidence="3" id="KW-1185">Reference proteome</keyword>
<dbReference type="GeneTree" id="ENSGT00860000135602"/>
<feature type="compositionally biased region" description="Basic and acidic residues" evidence="1">
    <location>
        <begin position="152"/>
        <end position="161"/>
    </location>
</feature>
<evidence type="ECO:0000313" key="3">
    <source>
        <dbReference type="Proteomes" id="UP000694415"/>
    </source>
</evidence>
<feature type="region of interest" description="Disordered" evidence="1">
    <location>
        <begin position="1"/>
        <end position="24"/>
    </location>
</feature>
<evidence type="ECO:0000256" key="1">
    <source>
        <dbReference type="SAM" id="MobiDB-lite"/>
    </source>
</evidence>